<dbReference type="SUPFAM" id="SSF52833">
    <property type="entry name" value="Thioredoxin-like"/>
    <property type="match status" value="1"/>
</dbReference>
<dbReference type="GO" id="GO:0045454">
    <property type="term" value="P:cell redox homeostasis"/>
    <property type="evidence" value="ECO:0007669"/>
    <property type="project" value="TreeGrafter"/>
</dbReference>
<organism evidence="1 2">
    <name type="scientific">Acetobacter ghanensis</name>
    <dbReference type="NCBI Taxonomy" id="431306"/>
    <lineage>
        <taxon>Bacteria</taxon>
        <taxon>Pseudomonadati</taxon>
        <taxon>Pseudomonadota</taxon>
        <taxon>Alphaproteobacteria</taxon>
        <taxon>Acetobacterales</taxon>
        <taxon>Acetobacteraceae</taxon>
        <taxon>Acetobacter</taxon>
    </lineage>
</organism>
<dbReference type="PATRIC" id="fig|431306.5.peg.2446"/>
<protein>
    <submittedName>
        <fullName evidence="1">Thiol:disulfide interchange protein, putative</fullName>
        <ecNumber evidence="1">1.8.1.8</ecNumber>
    </submittedName>
</protein>
<gene>
    <name evidence="1" type="primary">dsbD</name>
    <name evidence="1" type="ORF">AGA_2370</name>
</gene>
<dbReference type="InterPro" id="IPR036249">
    <property type="entry name" value="Thioredoxin-like_sf"/>
</dbReference>
<dbReference type="GO" id="GO:0047134">
    <property type="term" value="F:protein-disulfide reductase [NAD(P)H] activity"/>
    <property type="evidence" value="ECO:0007669"/>
    <property type="project" value="UniProtKB-EC"/>
</dbReference>
<accession>A0A0U5F609</accession>
<dbReference type="Proteomes" id="UP000068250">
    <property type="component" value="Chromosome I"/>
</dbReference>
<name>A0A0U5F609_9PROT</name>
<dbReference type="EMBL" id="LN609302">
    <property type="protein sequence ID" value="CEF57059.1"/>
    <property type="molecule type" value="Genomic_DNA"/>
</dbReference>
<dbReference type="STRING" id="431306.AGA_2370"/>
<proteinExistence type="predicted"/>
<keyword evidence="1" id="KW-0560">Oxidoreductase</keyword>
<dbReference type="InterPro" id="IPR035671">
    <property type="entry name" value="DsbD_gamma"/>
</dbReference>
<reference evidence="2" key="1">
    <citation type="submission" date="2014-09" db="EMBL/GenBank/DDBJ databases">
        <authorList>
            <person name="Illeghems K.G."/>
        </authorList>
    </citation>
    <scope>NUCLEOTIDE SEQUENCE [LARGE SCALE GENOMIC DNA]</scope>
    <source>
        <strain evidence="2">LMG 23848T</strain>
    </source>
</reference>
<dbReference type="Gene3D" id="3.40.30.10">
    <property type="entry name" value="Glutaredoxin"/>
    <property type="match status" value="1"/>
</dbReference>
<evidence type="ECO:0000313" key="1">
    <source>
        <dbReference type="EMBL" id="CEF57059.1"/>
    </source>
</evidence>
<evidence type="ECO:0000313" key="2">
    <source>
        <dbReference type="Proteomes" id="UP000068250"/>
    </source>
</evidence>
<dbReference type="Pfam" id="PF13899">
    <property type="entry name" value="Thioredoxin_7"/>
    <property type="match status" value="1"/>
</dbReference>
<dbReference type="PANTHER" id="PTHR32234">
    <property type="entry name" value="THIOL:DISULFIDE INTERCHANGE PROTEIN DSBD"/>
    <property type="match status" value="1"/>
</dbReference>
<dbReference type="PANTHER" id="PTHR32234:SF3">
    <property type="entry name" value="SUPPRESSION OF COPPER SENSITIVITY PROTEIN"/>
    <property type="match status" value="1"/>
</dbReference>
<dbReference type="CDD" id="cd02953">
    <property type="entry name" value="DsbDgamma"/>
    <property type="match status" value="1"/>
</dbReference>
<dbReference type="EC" id="1.8.1.8" evidence="1"/>
<sequence length="91" mass="9993">MDMTAAWCITCLVNERVALNTEATQTAMARYGVTVLRGDWTRRDPTITTFLHAHGRDGVPFYLFVPAHGPAVVLPQILTQGLVISTITPQP</sequence>
<dbReference type="AlphaFoldDB" id="A0A0U5F609"/>